<dbReference type="SUPFAM" id="SSF53335">
    <property type="entry name" value="S-adenosyl-L-methionine-dependent methyltransferases"/>
    <property type="match status" value="1"/>
</dbReference>
<dbReference type="STRING" id="47428.A0A284RPH3"/>
<dbReference type="OrthoDB" id="3647at2759"/>
<evidence type="ECO:0000259" key="1">
    <source>
        <dbReference type="Pfam" id="PF13847"/>
    </source>
</evidence>
<dbReference type="InterPro" id="IPR025714">
    <property type="entry name" value="Methyltranfer_dom"/>
</dbReference>
<dbReference type="Pfam" id="PF13847">
    <property type="entry name" value="Methyltransf_31"/>
    <property type="match status" value="1"/>
</dbReference>
<dbReference type="EMBL" id="FUEG01000012">
    <property type="protein sequence ID" value="SJL10657.1"/>
    <property type="molecule type" value="Genomic_DNA"/>
</dbReference>
<organism evidence="2 3">
    <name type="scientific">Armillaria ostoyae</name>
    <name type="common">Armillaria root rot fungus</name>
    <dbReference type="NCBI Taxonomy" id="47428"/>
    <lineage>
        <taxon>Eukaryota</taxon>
        <taxon>Fungi</taxon>
        <taxon>Dikarya</taxon>
        <taxon>Basidiomycota</taxon>
        <taxon>Agaricomycotina</taxon>
        <taxon>Agaricomycetes</taxon>
        <taxon>Agaricomycetidae</taxon>
        <taxon>Agaricales</taxon>
        <taxon>Marasmiineae</taxon>
        <taxon>Physalacriaceae</taxon>
        <taxon>Armillaria</taxon>
    </lineage>
</organism>
<sequence>MVATNDVRTRQFFFVPLLLLPPASRTSPLAFRSVRGPCTVLDAKQTRFLYSSVLGTAILHLIQSWVLHGNTLVGLLETTFITHCKSIQGVNISQGMVDQYNKRAETLGVTSKMSAMAYELKGLPEELEGRKFDVILCTMAYHHFESTDEITRILAYFLKPGGALLVTDRVSSDAVPKIEDIPEKYRAIVPHKSGFSEEDMRKVFEDAGLESFSLNVIPGLTDQKLFLKVLSHFSKERELNSSGFHCCLLSPGIWYKALHLIAAFI</sequence>
<dbReference type="Gene3D" id="3.40.50.150">
    <property type="entry name" value="Vaccinia Virus protein VP39"/>
    <property type="match status" value="1"/>
</dbReference>
<reference evidence="3" key="1">
    <citation type="journal article" date="2017" name="Nat. Ecol. Evol.">
        <title>Genome expansion and lineage-specific genetic innovations in the forest pathogenic fungi Armillaria.</title>
        <authorList>
            <person name="Sipos G."/>
            <person name="Prasanna A.N."/>
            <person name="Walter M.C."/>
            <person name="O'Connor E."/>
            <person name="Balint B."/>
            <person name="Krizsan K."/>
            <person name="Kiss B."/>
            <person name="Hess J."/>
            <person name="Varga T."/>
            <person name="Slot J."/>
            <person name="Riley R."/>
            <person name="Boka B."/>
            <person name="Rigling D."/>
            <person name="Barry K."/>
            <person name="Lee J."/>
            <person name="Mihaltcheva S."/>
            <person name="LaButti K."/>
            <person name="Lipzen A."/>
            <person name="Waldron R."/>
            <person name="Moloney N.M."/>
            <person name="Sperisen C."/>
            <person name="Kredics L."/>
            <person name="Vagvoelgyi C."/>
            <person name="Patrignani A."/>
            <person name="Fitzpatrick D."/>
            <person name="Nagy I."/>
            <person name="Doyle S."/>
            <person name="Anderson J.B."/>
            <person name="Grigoriev I.V."/>
            <person name="Gueldener U."/>
            <person name="Muensterkoetter M."/>
            <person name="Nagy L.G."/>
        </authorList>
    </citation>
    <scope>NUCLEOTIDE SEQUENCE [LARGE SCALE GENOMIC DNA]</scope>
    <source>
        <strain evidence="3">C18/9</strain>
    </source>
</reference>
<name>A0A284RPH3_ARMOS</name>
<accession>A0A284RPH3</accession>
<dbReference type="InterPro" id="IPR029063">
    <property type="entry name" value="SAM-dependent_MTases_sf"/>
</dbReference>
<evidence type="ECO:0000313" key="3">
    <source>
        <dbReference type="Proteomes" id="UP000219338"/>
    </source>
</evidence>
<feature type="domain" description="Methyltransferase" evidence="1">
    <location>
        <begin position="85"/>
        <end position="208"/>
    </location>
</feature>
<dbReference type="AlphaFoldDB" id="A0A284RPH3"/>
<proteinExistence type="predicted"/>
<protein>
    <recommendedName>
        <fullName evidence="1">Methyltransferase domain-containing protein</fullName>
    </recommendedName>
</protein>
<evidence type="ECO:0000313" key="2">
    <source>
        <dbReference type="EMBL" id="SJL10657.1"/>
    </source>
</evidence>
<dbReference type="CDD" id="cd02440">
    <property type="entry name" value="AdoMet_MTases"/>
    <property type="match status" value="1"/>
</dbReference>
<gene>
    <name evidence="2" type="ORF">ARMOST_14048</name>
</gene>
<keyword evidence="3" id="KW-1185">Reference proteome</keyword>
<dbReference type="Proteomes" id="UP000219338">
    <property type="component" value="Unassembled WGS sequence"/>
</dbReference>